<protein>
    <submittedName>
        <fullName evidence="2">Uncharacterized protein</fullName>
    </submittedName>
</protein>
<evidence type="ECO:0000313" key="2">
    <source>
        <dbReference type="EMBL" id="EAQ01892.1"/>
    </source>
</evidence>
<keyword evidence="1" id="KW-0175">Coiled coil</keyword>
<dbReference type="EMBL" id="AAMO01000010">
    <property type="protein sequence ID" value="EAQ01892.1"/>
    <property type="molecule type" value="Genomic_DNA"/>
</dbReference>
<comment type="caution">
    <text evidence="2">The sequence shown here is derived from an EMBL/GenBank/DDBJ whole genome shotgun (WGS) entry which is preliminary data.</text>
</comment>
<evidence type="ECO:0000256" key="1">
    <source>
        <dbReference type="SAM" id="Coils"/>
    </source>
</evidence>
<dbReference type="HOGENOM" id="CLU_1843068_0_0_5"/>
<dbReference type="Proteomes" id="UP000004318">
    <property type="component" value="Unassembled WGS sequence"/>
</dbReference>
<sequence>MADGRNRFPPRVTCGRGGLSLGRAITSGGHAMRVIATALLFALLPPPAVAQTCFDPSQCARDAIMTSRMVSREVSRLATELNTLRADRRALSADVAALREDLAALREALVEQADRLEAVEEENARLRGALDLPTASGED</sequence>
<accession>A3U1V8</accession>
<proteinExistence type="predicted"/>
<gene>
    <name evidence="2" type="ORF">OB2597_00705</name>
</gene>
<feature type="coiled-coil region" evidence="1">
    <location>
        <begin position="74"/>
        <end position="129"/>
    </location>
</feature>
<organism evidence="2 3">
    <name type="scientific">Pseudooceanicola batsensis (strain ATCC BAA-863 / DSM 15984 / KCTC 12145 / HTCC2597)</name>
    <name type="common">Oceanicola batsensis</name>
    <dbReference type="NCBI Taxonomy" id="252305"/>
    <lineage>
        <taxon>Bacteria</taxon>
        <taxon>Pseudomonadati</taxon>
        <taxon>Pseudomonadota</taxon>
        <taxon>Alphaproteobacteria</taxon>
        <taxon>Rhodobacterales</taxon>
        <taxon>Paracoccaceae</taxon>
        <taxon>Pseudooceanicola</taxon>
    </lineage>
</organism>
<evidence type="ECO:0000313" key="3">
    <source>
        <dbReference type="Proteomes" id="UP000004318"/>
    </source>
</evidence>
<reference evidence="2 3" key="1">
    <citation type="journal article" date="2010" name="J. Bacteriol.">
        <title>Genome sequences of Oceanicola granulosus HTCC2516(T) and Oceanicola batsensis HTCC2597(TDelta).</title>
        <authorList>
            <person name="Thrash J.C."/>
            <person name="Cho J.C."/>
            <person name="Vergin K.L."/>
            <person name="Giovannoni S.J."/>
        </authorList>
    </citation>
    <scope>NUCLEOTIDE SEQUENCE [LARGE SCALE GENOMIC DNA]</scope>
    <source>
        <strain evidence="3">ATCC BAA-863 / DSM 15984 / KCTC 12145 / HTCC2597</strain>
    </source>
</reference>
<dbReference type="eggNOG" id="ENOG5032GGD">
    <property type="taxonomic scope" value="Bacteria"/>
</dbReference>
<keyword evidence="3" id="KW-1185">Reference proteome</keyword>
<dbReference type="STRING" id="252305.OB2597_00705"/>
<name>A3U1V8_PSEBH</name>
<dbReference type="AlphaFoldDB" id="A3U1V8"/>